<protein>
    <submittedName>
        <fullName evidence="1">Uncharacterized protein</fullName>
    </submittedName>
</protein>
<dbReference type="AlphaFoldDB" id="A0A7W8FTE2"/>
<dbReference type="EMBL" id="JACHHE010000009">
    <property type="protein sequence ID" value="MBB5181479.1"/>
    <property type="molecule type" value="Genomic_DNA"/>
</dbReference>
<gene>
    <name evidence="1" type="ORF">HNQ44_002944</name>
</gene>
<reference evidence="1 2" key="1">
    <citation type="submission" date="2020-08" db="EMBL/GenBank/DDBJ databases">
        <title>Genomic Encyclopedia of Type Strains, Phase IV (KMG-IV): sequencing the most valuable type-strain genomes for metagenomic binning, comparative biology and taxonomic classification.</title>
        <authorList>
            <person name="Goeker M."/>
        </authorList>
    </citation>
    <scope>NUCLEOTIDE SEQUENCE [LARGE SCALE GENOMIC DNA]</scope>
    <source>
        <strain evidence="1 2">DSM 15895</strain>
    </source>
</reference>
<evidence type="ECO:0000313" key="2">
    <source>
        <dbReference type="Proteomes" id="UP000525923"/>
    </source>
</evidence>
<keyword evidence="2" id="KW-1185">Reference proteome</keyword>
<dbReference type="Proteomes" id="UP000525923">
    <property type="component" value="Unassembled WGS sequence"/>
</dbReference>
<organism evidence="1 2">
    <name type="scientific">Planococcus koreensis</name>
    <dbReference type="NCBI Taxonomy" id="112331"/>
    <lineage>
        <taxon>Bacteria</taxon>
        <taxon>Bacillati</taxon>
        <taxon>Bacillota</taxon>
        <taxon>Bacilli</taxon>
        <taxon>Bacillales</taxon>
        <taxon>Caryophanaceae</taxon>
        <taxon>Planococcus</taxon>
    </lineage>
</organism>
<accession>A0A7W8FTE2</accession>
<proteinExistence type="predicted"/>
<comment type="caution">
    <text evidence="1">The sequence shown here is derived from an EMBL/GenBank/DDBJ whole genome shotgun (WGS) entry which is preliminary data.</text>
</comment>
<evidence type="ECO:0000313" key="1">
    <source>
        <dbReference type="EMBL" id="MBB5181479.1"/>
    </source>
</evidence>
<name>A0A7W8FTE2_9BACL</name>
<sequence>MCHLYGILLVFLLSQLIAYQFRNRIWEQEEKEISEMTAIRSIACDVLPKLYESFRHKKKTLQEYVPMITRLLITTARKPNSIKGTALERLQIA</sequence>